<protein>
    <submittedName>
        <fullName evidence="2">NACHT domain-containing protein</fullName>
    </submittedName>
</protein>
<proteinExistence type="predicted"/>
<comment type="caution">
    <text evidence="2">The sequence shown here is derived from an EMBL/GenBank/DDBJ whole genome shotgun (WGS) entry which is preliminary data.</text>
</comment>
<evidence type="ECO:0000313" key="2">
    <source>
        <dbReference type="EMBL" id="MBD2775964.1"/>
    </source>
</evidence>
<name>A0A8J7C7P8_9CYAN</name>
<gene>
    <name evidence="2" type="ORF">ICL16_28875</name>
</gene>
<dbReference type="PROSITE" id="PS50837">
    <property type="entry name" value="NACHT"/>
    <property type="match status" value="1"/>
</dbReference>
<dbReference type="RefSeq" id="WP_190835024.1">
    <property type="nucleotide sequence ID" value="NZ_CAWPPI010000086.1"/>
</dbReference>
<dbReference type="AlphaFoldDB" id="A0A8J7C7P8"/>
<dbReference type="Gene3D" id="3.40.50.300">
    <property type="entry name" value="P-loop containing nucleotide triphosphate hydrolases"/>
    <property type="match status" value="1"/>
</dbReference>
<dbReference type="Pfam" id="PF22727">
    <property type="entry name" value="NCH2"/>
    <property type="match status" value="1"/>
</dbReference>
<dbReference type="InterPro" id="IPR027417">
    <property type="entry name" value="P-loop_NTPase"/>
</dbReference>
<dbReference type="PANTHER" id="PTHR46844">
    <property type="entry name" value="SLR5058 PROTEIN"/>
    <property type="match status" value="1"/>
</dbReference>
<reference evidence="2" key="1">
    <citation type="submission" date="2020-09" db="EMBL/GenBank/DDBJ databases">
        <title>Iningainema tapete sp. nov. (Scytonemataceae, Cyanobacteria) from greenhouses in central Florida (USA) produces two types of nodularin with biosynthetic potential for microcystin-LR and anabaenopeptins.</title>
        <authorList>
            <person name="Berthold D.E."/>
            <person name="Lefler F.W."/>
            <person name="Huang I.-S."/>
            <person name="Abdulla H."/>
            <person name="Zimba P.V."/>
            <person name="Laughinghouse H.D. IV."/>
        </authorList>
    </citation>
    <scope>NUCLEOTIDE SEQUENCE</scope>
    <source>
        <strain evidence="2">BLCCT55</strain>
    </source>
</reference>
<dbReference type="Proteomes" id="UP000629098">
    <property type="component" value="Unassembled WGS sequence"/>
</dbReference>
<dbReference type="Pfam" id="PF05729">
    <property type="entry name" value="NACHT"/>
    <property type="match status" value="1"/>
</dbReference>
<accession>A0A8J7C7P8</accession>
<dbReference type="InterPro" id="IPR054501">
    <property type="entry name" value="NCH2"/>
</dbReference>
<dbReference type="EMBL" id="JACXAE010000086">
    <property type="protein sequence ID" value="MBD2775964.1"/>
    <property type="molecule type" value="Genomic_DNA"/>
</dbReference>
<feature type="domain" description="NACHT" evidence="1">
    <location>
        <begin position="189"/>
        <end position="309"/>
    </location>
</feature>
<dbReference type="InterPro" id="IPR007111">
    <property type="entry name" value="NACHT_NTPase"/>
</dbReference>
<evidence type="ECO:0000259" key="1">
    <source>
        <dbReference type="PROSITE" id="PS50837"/>
    </source>
</evidence>
<evidence type="ECO:0000313" key="3">
    <source>
        <dbReference type="Proteomes" id="UP000629098"/>
    </source>
</evidence>
<dbReference type="SUPFAM" id="SSF52540">
    <property type="entry name" value="P-loop containing nucleoside triphosphate hydrolases"/>
    <property type="match status" value="2"/>
</dbReference>
<dbReference type="PANTHER" id="PTHR46844:SF1">
    <property type="entry name" value="SLR5058 PROTEIN"/>
    <property type="match status" value="1"/>
</dbReference>
<keyword evidence="3" id="KW-1185">Reference proteome</keyword>
<sequence>MAAITVEQKVFERLKQAYTEKFGGSPKLLINELNRIYQEKTDNTKDVISDKTIRNFFKDTEPMKMLEKNLNFLCRVLLGYESYQEVLRQQVILEKVEQINPEVNEWLDRYREYISTKCGTMKVLTMTRPVELDSIYAKVNVLEIIKGRKQKTIEELLANITSDNISFSRLNYKVSDRNVGALDVVKRYQKLIIWGKPGAGKTTFLKHLSIHSAQELGKQVVPIFISLKAFADEENKPNLIDVIIREFMTCTPEPEQLVQELLEQGSCLILLDGLDEVVNAESDRIYRNINTFLEQYAKNRFVMTCRSGASDYTFDYFTEVEMADFDENQVLMFVKKWFASSEEQNLGDRFIEELERNKSIKELTTSPLLLTMLCLVFEDNYEFPKNQYSLTEDAVNILLRKWDASRRIDRNSVNKFNLPYQRKVNMLSQIAYEAFNQEPQKYFWQPRELEELIHNYIENIPEIAPETLTFASIVVLETIEANHGLLVKQAKDLYSFSHLTFQEYFVANYIVESRNHETLNVVIKQHLTNRQWREVFLMIAVRLANADEFLKLMFHQINILVESDALQKMLTWLDDVTTLYAVKSSSWRAYYLWVDQQFELYTNLLTKSDSTLAERLAVMLKEFNKEQGKIIKRSQLSDFALLLVDVYTKVSDKAYDNKFDTSKVSPLLRKELPVSDDSVIIPQLLSGVTIDKEKGVITINKQKGQMIDKERFPIQASYMSDSIEDQADIGEEDIIARARQLKYDDLADELIYVQDCFPADEAPKWEWQEWANKLRGLMMLYLNIGYNDVKFSHQQIKTLEDYFYANILLLECIRAGSYSSKELRNQIIDHLLLPYNRIPPELLP</sequence>
<organism evidence="2 3">
    <name type="scientific">Iningainema tapete BLCC-T55</name>
    <dbReference type="NCBI Taxonomy" id="2748662"/>
    <lineage>
        <taxon>Bacteria</taxon>
        <taxon>Bacillati</taxon>
        <taxon>Cyanobacteriota</taxon>
        <taxon>Cyanophyceae</taxon>
        <taxon>Nostocales</taxon>
        <taxon>Scytonemataceae</taxon>
        <taxon>Iningainema tapete</taxon>
    </lineage>
</organism>